<organism evidence="9 10">
    <name type="scientific">Ceutorhynchus assimilis</name>
    <name type="common">cabbage seed weevil</name>
    <dbReference type="NCBI Taxonomy" id="467358"/>
    <lineage>
        <taxon>Eukaryota</taxon>
        <taxon>Metazoa</taxon>
        <taxon>Ecdysozoa</taxon>
        <taxon>Arthropoda</taxon>
        <taxon>Hexapoda</taxon>
        <taxon>Insecta</taxon>
        <taxon>Pterygota</taxon>
        <taxon>Neoptera</taxon>
        <taxon>Endopterygota</taxon>
        <taxon>Coleoptera</taxon>
        <taxon>Polyphaga</taxon>
        <taxon>Cucujiformia</taxon>
        <taxon>Curculionidae</taxon>
        <taxon>Ceutorhynchinae</taxon>
        <taxon>Ceutorhynchus</taxon>
    </lineage>
</organism>
<evidence type="ECO:0000313" key="10">
    <source>
        <dbReference type="Proteomes" id="UP001152799"/>
    </source>
</evidence>
<dbReference type="Proteomes" id="UP001152799">
    <property type="component" value="Chromosome 4"/>
</dbReference>
<protein>
    <recommendedName>
        <fullName evidence="11">Protein quiver</fullName>
    </recommendedName>
</protein>
<evidence type="ECO:0000256" key="7">
    <source>
        <dbReference type="ARBA" id="ARBA00023180"/>
    </source>
</evidence>
<dbReference type="PANTHER" id="PTHR33562">
    <property type="entry name" value="ATILLA, ISOFORM B-RELATED-RELATED"/>
    <property type="match status" value="1"/>
</dbReference>
<keyword evidence="10" id="KW-1185">Reference proteome</keyword>
<evidence type="ECO:0000256" key="3">
    <source>
        <dbReference type="ARBA" id="ARBA00022692"/>
    </source>
</evidence>
<evidence type="ECO:0000256" key="1">
    <source>
        <dbReference type="ARBA" id="ARBA00004589"/>
    </source>
</evidence>
<keyword evidence="3" id="KW-0812">Transmembrane</keyword>
<evidence type="ECO:0000256" key="2">
    <source>
        <dbReference type="ARBA" id="ARBA00022622"/>
    </source>
</evidence>
<dbReference type="GO" id="GO:0030431">
    <property type="term" value="P:sleep"/>
    <property type="evidence" value="ECO:0007669"/>
    <property type="project" value="InterPro"/>
</dbReference>
<dbReference type="EMBL" id="OU892280">
    <property type="protein sequence ID" value="CAG9767445.1"/>
    <property type="molecule type" value="Genomic_DNA"/>
</dbReference>
<evidence type="ECO:0008006" key="11">
    <source>
        <dbReference type="Google" id="ProtNLM"/>
    </source>
</evidence>
<dbReference type="GO" id="GO:0032222">
    <property type="term" value="P:regulation of synaptic transmission, cholinergic"/>
    <property type="evidence" value="ECO:0007669"/>
    <property type="project" value="InterPro"/>
</dbReference>
<name>A0A9N9QP33_9CUCU</name>
<dbReference type="AlphaFoldDB" id="A0A9N9QP33"/>
<evidence type="ECO:0000256" key="6">
    <source>
        <dbReference type="ARBA" id="ARBA00023136"/>
    </source>
</evidence>
<keyword evidence="2" id="KW-0336">GPI-anchor</keyword>
<evidence type="ECO:0000256" key="4">
    <source>
        <dbReference type="ARBA" id="ARBA00022729"/>
    </source>
</evidence>
<dbReference type="Pfam" id="PF17064">
    <property type="entry name" value="QVR"/>
    <property type="match status" value="1"/>
</dbReference>
<dbReference type="OrthoDB" id="75169at2759"/>
<gene>
    <name evidence="9" type="ORF">CEUTPL_LOCUS8010</name>
</gene>
<keyword evidence="8" id="KW-0449">Lipoprotein</keyword>
<dbReference type="GO" id="GO:0098552">
    <property type="term" value="C:side of membrane"/>
    <property type="evidence" value="ECO:0007669"/>
    <property type="project" value="UniProtKB-KW"/>
</dbReference>
<sequence>MVYLQGYCLVVLGVILGVIESGLSLRCWKCTSQLDATCRDYFNTTRILLNQRHMDQYSYGNLQQARTDPHLSDCDGMHTSTYGQVKNVCLKWVIQEPDQLPQVHRECQMVPRELQVGACPEKLSQNRPRYLQSCSTWEYDGCNSASTNGVILLGLVPAVVLLLGK</sequence>
<dbReference type="PANTHER" id="PTHR33562:SF30">
    <property type="entry name" value="LD40063P"/>
    <property type="match status" value="1"/>
</dbReference>
<comment type="subcellular location">
    <subcellularLocation>
        <location evidence="1">Membrane</location>
        <topology evidence="1">Lipid-anchor</topology>
        <topology evidence="1">GPI-anchor</topology>
    </subcellularLocation>
</comment>
<keyword evidence="7" id="KW-0325">Glycoprotein</keyword>
<keyword evidence="4" id="KW-0732">Signal</keyword>
<dbReference type="InterPro" id="IPR050975">
    <property type="entry name" value="Sleep_regulator"/>
</dbReference>
<keyword evidence="5" id="KW-1133">Transmembrane helix</keyword>
<accession>A0A9N9QP33</accession>
<evidence type="ECO:0000313" key="9">
    <source>
        <dbReference type="EMBL" id="CAG9767445.1"/>
    </source>
</evidence>
<proteinExistence type="predicted"/>
<evidence type="ECO:0000256" key="5">
    <source>
        <dbReference type="ARBA" id="ARBA00022989"/>
    </source>
</evidence>
<keyword evidence="6" id="KW-0472">Membrane</keyword>
<dbReference type="InterPro" id="IPR031424">
    <property type="entry name" value="QVR-like"/>
</dbReference>
<evidence type="ECO:0000256" key="8">
    <source>
        <dbReference type="ARBA" id="ARBA00023288"/>
    </source>
</evidence>
<reference evidence="9" key="1">
    <citation type="submission" date="2022-01" db="EMBL/GenBank/DDBJ databases">
        <authorList>
            <person name="King R."/>
        </authorList>
    </citation>
    <scope>NUCLEOTIDE SEQUENCE</scope>
</reference>